<protein>
    <submittedName>
        <fullName evidence="1">Uncharacterized protein</fullName>
    </submittedName>
</protein>
<evidence type="ECO:0000313" key="1">
    <source>
        <dbReference type="EMBL" id="PTX42552.1"/>
    </source>
</evidence>
<name>A0A2T6AFF8_9FLAO</name>
<organism evidence="1 2">
    <name type="scientific">Christiangramia gaetbulicola</name>
    <dbReference type="NCBI Taxonomy" id="703340"/>
    <lineage>
        <taxon>Bacteria</taxon>
        <taxon>Pseudomonadati</taxon>
        <taxon>Bacteroidota</taxon>
        <taxon>Flavobacteriia</taxon>
        <taxon>Flavobacteriales</taxon>
        <taxon>Flavobacteriaceae</taxon>
        <taxon>Christiangramia</taxon>
    </lineage>
</organism>
<proteinExistence type="predicted"/>
<dbReference type="OrthoDB" id="1438404at2"/>
<dbReference type="AlphaFoldDB" id="A0A2T6AFF8"/>
<evidence type="ECO:0000313" key="2">
    <source>
        <dbReference type="Proteomes" id="UP000244174"/>
    </source>
</evidence>
<gene>
    <name evidence="1" type="ORF">C8P64_2982</name>
</gene>
<dbReference type="Proteomes" id="UP000244174">
    <property type="component" value="Unassembled WGS sequence"/>
</dbReference>
<comment type="caution">
    <text evidence="1">The sequence shown here is derived from an EMBL/GenBank/DDBJ whole genome shotgun (WGS) entry which is preliminary data.</text>
</comment>
<accession>A0A2T6AFF8</accession>
<dbReference type="RefSeq" id="WP_146167227.1">
    <property type="nucleotide sequence ID" value="NZ_QBKQ01000003.1"/>
</dbReference>
<reference evidence="1 2" key="1">
    <citation type="submission" date="2018-04" db="EMBL/GenBank/DDBJ databases">
        <title>Genomic Encyclopedia of Archaeal and Bacterial Type Strains, Phase II (KMG-II): from individual species to whole genera.</title>
        <authorList>
            <person name="Goeker M."/>
        </authorList>
    </citation>
    <scope>NUCLEOTIDE SEQUENCE [LARGE SCALE GENOMIC DNA]</scope>
    <source>
        <strain evidence="1 2">DSM 23082</strain>
    </source>
</reference>
<dbReference type="PROSITE" id="PS51257">
    <property type="entry name" value="PROKAR_LIPOPROTEIN"/>
    <property type="match status" value="1"/>
</dbReference>
<sequence length="113" mass="12891">MKKILVPIACLLFFSCSDDDFQGCTNAESKTWFNEFKAELDADCSLQVSIFKGNYNGETVYYQLITDPRVNFQAMLEFYNCDGVVVANLTAEESNEYLTEQAENDEKIYTCSE</sequence>
<keyword evidence="2" id="KW-1185">Reference proteome</keyword>
<dbReference type="EMBL" id="QBKQ01000003">
    <property type="protein sequence ID" value="PTX42552.1"/>
    <property type="molecule type" value="Genomic_DNA"/>
</dbReference>